<comment type="caution">
    <text evidence="2">The sequence shown here is derived from an EMBL/GenBank/DDBJ whole genome shotgun (WGS) entry which is preliminary data.</text>
</comment>
<dbReference type="AlphaFoldDB" id="A0A7W4IXM5"/>
<organism evidence="2 3">
    <name type="scientific">Gluconacetobacter asukensis</name>
    <dbReference type="NCBI Taxonomy" id="1017181"/>
    <lineage>
        <taxon>Bacteria</taxon>
        <taxon>Pseudomonadati</taxon>
        <taxon>Pseudomonadota</taxon>
        <taxon>Alphaproteobacteria</taxon>
        <taxon>Acetobacterales</taxon>
        <taxon>Acetobacteraceae</taxon>
        <taxon>Gluconacetobacter</taxon>
    </lineage>
</organism>
<gene>
    <name evidence="2" type="ORF">HLH35_01315</name>
</gene>
<evidence type="ECO:0000256" key="1">
    <source>
        <dbReference type="SAM" id="MobiDB-lite"/>
    </source>
</evidence>
<feature type="region of interest" description="Disordered" evidence="1">
    <location>
        <begin position="30"/>
        <end position="49"/>
    </location>
</feature>
<dbReference type="RefSeq" id="WP_182977406.1">
    <property type="nucleotide sequence ID" value="NZ_JABEQE010000001.1"/>
</dbReference>
<accession>A0A7W4IXM5</accession>
<dbReference type="EMBL" id="JABEQE010000001">
    <property type="protein sequence ID" value="MBB2170768.1"/>
    <property type="molecule type" value="Genomic_DNA"/>
</dbReference>
<evidence type="ECO:0000313" key="3">
    <source>
        <dbReference type="Proteomes" id="UP000577891"/>
    </source>
</evidence>
<sequence length="49" mass="5361">MLARSEAPEQIRSFLVLFFKKRTALPLMTSHTKKKGGAVSGTAPSLFNP</sequence>
<name>A0A7W4IXM5_9PROT</name>
<evidence type="ECO:0000313" key="2">
    <source>
        <dbReference type="EMBL" id="MBB2170768.1"/>
    </source>
</evidence>
<proteinExistence type="predicted"/>
<keyword evidence="3" id="KW-1185">Reference proteome</keyword>
<protein>
    <submittedName>
        <fullName evidence="2">Uncharacterized protein</fullName>
    </submittedName>
</protein>
<reference evidence="2 3" key="1">
    <citation type="submission" date="2020-04" db="EMBL/GenBank/DDBJ databases">
        <title>Description of novel Gluconacetobacter.</title>
        <authorList>
            <person name="Sombolestani A."/>
        </authorList>
    </citation>
    <scope>NUCLEOTIDE SEQUENCE [LARGE SCALE GENOMIC DNA]</scope>
    <source>
        <strain evidence="2 3">LMG 27724</strain>
    </source>
</reference>
<dbReference type="Proteomes" id="UP000577891">
    <property type="component" value="Unassembled WGS sequence"/>
</dbReference>